<name>A0A1T4LW72_9BACT</name>
<protein>
    <submittedName>
        <fullName evidence="1">GLPGLI family protein</fullName>
    </submittedName>
</protein>
<dbReference type="PROSITE" id="PS51257">
    <property type="entry name" value="PROKAR_LIPOPROTEIN"/>
    <property type="match status" value="1"/>
</dbReference>
<reference evidence="1 2" key="1">
    <citation type="submission" date="2017-02" db="EMBL/GenBank/DDBJ databases">
        <authorList>
            <person name="Peterson S.W."/>
        </authorList>
    </citation>
    <scope>NUCLEOTIDE SEQUENCE [LARGE SCALE GENOMIC DNA]</scope>
    <source>
        <strain evidence="1 2">DSM 22335</strain>
    </source>
</reference>
<organism evidence="1 2">
    <name type="scientific">Sediminibacterium ginsengisoli</name>
    <dbReference type="NCBI Taxonomy" id="413434"/>
    <lineage>
        <taxon>Bacteria</taxon>
        <taxon>Pseudomonadati</taxon>
        <taxon>Bacteroidota</taxon>
        <taxon>Chitinophagia</taxon>
        <taxon>Chitinophagales</taxon>
        <taxon>Chitinophagaceae</taxon>
        <taxon>Sediminibacterium</taxon>
    </lineage>
</organism>
<dbReference type="Pfam" id="PF09697">
    <property type="entry name" value="Porph_ging"/>
    <property type="match status" value="1"/>
</dbReference>
<dbReference type="STRING" id="413434.SAMN04488132_10335"/>
<dbReference type="Proteomes" id="UP000190888">
    <property type="component" value="Unassembled WGS sequence"/>
</dbReference>
<keyword evidence="2" id="KW-1185">Reference proteome</keyword>
<dbReference type="EMBL" id="FUWH01000003">
    <property type="protein sequence ID" value="SJZ59000.1"/>
    <property type="molecule type" value="Genomic_DNA"/>
</dbReference>
<evidence type="ECO:0000313" key="1">
    <source>
        <dbReference type="EMBL" id="SJZ59000.1"/>
    </source>
</evidence>
<accession>A0A1T4LW72</accession>
<dbReference type="AlphaFoldDB" id="A0A1T4LW72"/>
<evidence type="ECO:0000313" key="2">
    <source>
        <dbReference type="Proteomes" id="UP000190888"/>
    </source>
</evidence>
<dbReference type="NCBIfam" id="TIGR01200">
    <property type="entry name" value="GLPGLI"/>
    <property type="match status" value="1"/>
</dbReference>
<sequence>MKKAFLLLITTASFSCIKAQIKEGTIVYERKINQHRAISDEQMKAMLPEFRTSRHQLIFSDSVSLFKMLPEDEAPDPFAGSGGTRVIMRMSGSDGGDLYKNFKTAQSVSSQEMGGKAYLITDSIKQQPWKIGTETRQILGYTCIKATRKLTMQTAGVRRMSFTSGGGAPQVDTTAAQAKPREIEIVAWYAESLVSPAGPDSYGLLPGVILELNMDNGATVYTATEVKKTADAKDLKEPKKGKVITAAEFNKLRLEMISNQLPVGAGTFRIGG</sequence>
<dbReference type="InterPro" id="IPR005901">
    <property type="entry name" value="GLPGLI"/>
</dbReference>
<proteinExistence type="predicted"/>
<dbReference type="OrthoDB" id="1440774at2"/>
<dbReference type="RefSeq" id="WP_139367012.1">
    <property type="nucleotide sequence ID" value="NZ_FUWH01000003.1"/>
</dbReference>
<gene>
    <name evidence="1" type="ORF">SAMN04488132_10335</name>
</gene>